<feature type="transmembrane region" description="Helical" evidence="1">
    <location>
        <begin position="97"/>
        <end position="116"/>
    </location>
</feature>
<keyword evidence="1" id="KW-0472">Membrane</keyword>
<keyword evidence="1" id="KW-0812">Transmembrane</keyword>
<proteinExistence type="predicted"/>
<dbReference type="Proteomes" id="UP000528286">
    <property type="component" value="Unassembled WGS sequence"/>
</dbReference>
<evidence type="ECO:0000313" key="3">
    <source>
        <dbReference type="Proteomes" id="UP000528286"/>
    </source>
</evidence>
<dbReference type="InterPro" id="IPR008407">
    <property type="entry name" value="Brnchd-chn_aa_trnsp_AzlD"/>
</dbReference>
<evidence type="ECO:0000256" key="1">
    <source>
        <dbReference type="SAM" id="Phobius"/>
    </source>
</evidence>
<evidence type="ECO:0008006" key="4">
    <source>
        <dbReference type="Google" id="ProtNLM"/>
    </source>
</evidence>
<evidence type="ECO:0000313" key="2">
    <source>
        <dbReference type="EMBL" id="MBB4064932.1"/>
    </source>
</evidence>
<sequence>MSFTSIDHPWWPFVFILLAGWLPTDIWRFMGVWLAGHISEESPFLVFARTLATALVAAVIAKLVLYPEGVLAASPIGLRIAAMVLGFAVYLKAGRKVYRGVIAGEALLVGGLWWMGQV</sequence>
<reference evidence="2 3" key="1">
    <citation type="submission" date="2020-08" db="EMBL/GenBank/DDBJ databases">
        <title>Genomic Encyclopedia of Type Strains, Phase IV (KMG-IV): sequencing the most valuable type-strain genomes for metagenomic binning, comparative biology and taxonomic classification.</title>
        <authorList>
            <person name="Goeker M."/>
        </authorList>
    </citation>
    <scope>NUCLEOTIDE SEQUENCE [LARGE SCALE GENOMIC DNA]</scope>
    <source>
        <strain evidence="2 3">DSM 29853</strain>
    </source>
</reference>
<dbReference type="EMBL" id="JACIEZ010000003">
    <property type="protein sequence ID" value="MBB4064932.1"/>
    <property type="molecule type" value="Genomic_DNA"/>
</dbReference>
<gene>
    <name evidence="2" type="ORF">GGR23_002119</name>
</gene>
<protein>
    <recommendedName>
        <fullName evidence="4">Branched-chain amino acid transport</fullName>
    </recommendedName>
</protein>
<comment type="caution">
    <text evidence="2">The sequence shown here is derived from an EMBL/GenBank/DDBJ whole genome shotgun (WGS) entry which is preliminary data.</text>
</comment>
<dbReference type="RefSeq" id="WP_183366223.1">
    <property type="nucleotide sequence ID" value="NZ_JACIEZ010000003.1"/>
</dbReference>
<accession>A0A7W6J536</accession>
<feature type="transmembrane region" description="Helical" evidence="1">
    <location>
        <begin position="12"/>
        <end position="34"/>
    </location>
</feature>
<keyword evidence="3" id="KW-1185">Reference proteome</keyword>
<organism evidence="2 3">
    <name type="scientific">Gellertiella hungarica</name>
    <dbReference type="NCBI Taxonomy" id="1572859"/>
    <lineage>
        <taxon>Bacteria</taxon>
        <taxon>Pseudomonadati</taxon>
        <taxon>Pseudomonadota</taxon>
        <taxon>Alphaproteobacteria</taxon>
        <taxon>Hyphomicrobiales</taxon>
        <taxon>Rhizobiaceae</taxon>
        <taxon>Gellertiella</taxon>
    </lineage>
</organism>
<dbReference type="AlphaFoldDB" id="A0A7W6J536"/>
<feature type="transmembrane region" description="Helical" evidence="1">
    <location>
        <begin position="71"/>
        <end position="90"/>
    </location>
</feature>
<dbReference type="Pfam" id="PF05437">
    <property type="entry name" value="AzlD"/>
    <property type="match status" value="1"/>
</dbReference>
<feature type="transmembrane region" description="Helical" evidence="1">
    <location>
        <begin position="46"/>
        <end position="65"/>
    </location>
</feature>
<keyword evidence="1" id="KW-1133">Transmembrane helix</keyword>
<name>A0A7W6J536_9HYPH</name>